<dbReference type="AlphaFoldDB" id="A0A4R0ITQ4"/>
<dbReference type="EMBL" id="SJKC01000003">
    <property type="protein sequence ID" value="TCC35874.1"/>
    <property type="molecule type" value="Genomic_DNA"/>
</dbReference>
<dbReference type="Gene3D" id="1.10.443.10">
    <property type="entry name" value="Intergrase catalytic core"/>
    <property type="match status" value="1"/>
</dbReference>
<dbReference type="InterPro" id="IPR011010">
    <property type="entry name" value="DNA_brk_join_enz"/>
</dbReference>
<dbReference type="RefSeq" id="WP_131497847.1">
    <property type="nucleotide sequence ID" value="NZ_SJKC01000003.1"/>
</dbReference>
<evidence type="ECO:0000313" key="4">
    <source>
        <dbReference type="Proteomes" id="UP000294225"/>
    </source>
</evidence>
<dbReference type="PANTHER" id="PTHR30349:SF64">
    <property type="entry name" value="PROPHAGE INTEGRASE INTD-RELATED"/>
    <property type="match status" value="1"/>
</dbReference>
<dbReference type="InterPro" id="IPR050090">
    <property type="entry name" value="Tyrosine_recombinase_XerCD"/>
</dbReference>
<dbReference type="GO" id="GO:0015074">
    <property type="term" value="P:DNA integration"/>
    <property type="evidence" value="ECO:0007669"/>
    <property type="project" value="InterPro"/>
</dbReference>
<gene>
    <name evidence="3" type="ORF">E0H92_24560</name>
</gene>
<dbReference type="GO" id="GO:0003677">
    <property type="term" value="F:DNA binding"/>
    <property type="evidence" value="ECO:0007669"/>
    <property type="project" value="InterPro"/>
</dbReference>
<comment type="caution">
    <text evidence="3">The sequence shown here is derived from an EMBL/GenBank/DDBJ whole genome shotgun (WGS) entry which is preliminary data.</text>
</comment>
<dbReference type="PANTHER" id="PTHR30349">
    <property type="entry name" value="PHAGE INTEGRASE-RELATED"/>
    <property type="match status" value="1"/>
</dbReference>
<accession>A0A4R0ITQ4</accession>
<feature type="domain" description="Tyr recombinase" evidence="2">
    <location>
        <begin position="138"/>
        <end position="421"/>
    </location>
</feature>
<dbReference type="PROSITE" id="PS51898">
    <property type="entry name" value="TYR_RECOMBINASE"/>
    <property type="match status" value="1"/>
</dbReference>
<dbReference type="InterPro" id="IPR013762">
    <property type="entry name" value="Integrase-like_cat_sf"/>
</dbReference>
<reference evidence="3 4" key="1">
    <citation type="submission" date="2019-02" db="EMBL/GenBank/DDBJ databases">
        <title>Kribbella capetownensis sp. nov. and Kribbella speibonae sp. nov., isolated from soil.</title>
        <authorList>
            <person name="Curtis S.M."/>
            <person name="Norton I."/>
            <person name="Everest G.J."/>
            <person name="Meyers P.R."/>
        </authorList>
    </citation>
    <scope>NUCLEOTIDE SEQUENCE [LARGE SCALE GENOMIC DNA]</scope>
    <source>
        <strain evidence="3 4">YM55</strain>
    </source>
</reference>
<organism evidence="3 4">
    <name type="scientific">Kribbella speibonae</name>
    <dbReference type="NCBI Taxonomy" id="1572660"/>
    <lineage>
        <taxon>Bacteria</taxon>
        <taxon>Bacillati</taxon>
        <taxon>Actinomycetota</taxon>
        <taxon>Actinomycetes</taxon>
        <taxon>Propionibacteriales</taxon>
        <taxon>Kribbellaceae</taxon>
        <taxon>Kribbella</taxon>
    </lineage>
</organism>
<keyword evidence="1" id="KW-0233">DNA recombination</keyword>
<protein>
    <submittedName>
        <fullName evidence="3">Integrase</fullName>
    </submittedName>
</protein>
<proteinExistence type="predicted"/>
<evidence type="ECO:0000256" key="1">
    <source>
        <dbReference type="ARBA" id="ARBA00023172"/>
    </source>
</evidence>
<dbReference type="InterPro" id="IPR002104">
    <property type="entry name" value="Integrase_catalytic"/>
</dbReference>
<sequence>MTGTRRLNEYMLAARRDGGMKLDSITNMHSYHLARCLRFVRRRRAELQAEHADIPVADWLAAYGEPTTCLTETTRDDLRAYSEHRQATVKHHSWNTEESAIAGFFVYAVAASWIDRDPRPLWGRNQRDTLRSRVAHHRNAKFLTELQLRAFLEHGLRSSQLLPGAPSYPDRDYCYGLTLVSTGMRRAEGAALLDVQIPPPHAFPPGGVIEFVITGKGARPRTVYVARELATQIELYRIGERARLVAAVQPTLRRRKRAGAVDLVETRDFDTGSQHIRTSPSGEWIPIEVLDGSARATMVTRAADGSLNPISLFLGRNARPLVEHWDHVFDLADARLRSGNQPDTPPAHLKVTPHVMRHTFAVRMLAALMREGRERSADPYQLLANPVITVQQLLGHASPETTQVYLYAAERFTEELPAALRGHIANALGHETSTEVPVA</sequence>
<evidence type="ECO:0000259" key="2">
    <source>
        <dbReference type="PROSITE" id="PS51898"/>
    </source>
</evidence>
<name>A0A4R0ITQ4_9ACTN</name>
<dbReference type="Proteomes" id="UP000294225">
    <property type="component" value="Unassembled WGS sequence"/>
</dbReference>
<dbReference type="GO" id="GO:0006310">
    <property type="term" value="P:DNA recombination"/>
    <property type="evidence" value="ECO:0007669"/>
    <property type="project" value="UniProtKB-KW"/>
</dbReference>
<dbReference type="SUPFAM" id="SSF56349">
    <property type="entry name" value="DNA breaking-rejoining enzymes"/>
    <property type="match status" value="1"/>
</dbReference>
<evidence type="ECO:0000313" key="3">
    <source>
        <dbReference type="EMBL" id="TCC35874.1"/>
    </source>
</evidence>